<dbReference type="InterPro" id="IPR001712">
    <property type="entry name" value="T3SS_FHIPEP"/>
</dbReference>
<dbReference type="GO" id="GO:0009306">
    <property type="term" value="P:protein secretion"/>
    <property type="evidence" value="ECO:0007669"/>
    <property type="project" value="InterPro"/>
</dbReference>
<keyword evidence="1" id="KW-0282">Flagellum</keyword>
<keyword evidence="1" id="KW-0969">Cilium</keyword>
<dbReference type="AlphaFoldDB" id="A0A4U9WK24"/>
<dbReference type="GO" id="GO:0016020">
    <property type="term" value="C:membrane"/>
    <property type="evidence" value="ECO:0007669"/>
    <property type="project" value="InterPro"/>
</dbReference>
<proteinExistence type="predicted"/>
<protein>
    <submittedName>
        <fullName evidence="1">Flagellar biosynthesis protein flhA</fullName>
    </submittedName>
</protein>
<keyword evidence="1" id="KW-0966">Cell projection</keyword>
<sequence length="80" mass="8979">MRWGELAGDKTVDPAFGLEAVWIDSALREQAQIQGFTVVEASTVVATHLNHFAWSVCQRAVWPPGNPAAIWIVFRRRCRS</sequence>
<organism evidence="1">
    <name type="scientific">Serratia fonticola</name>
    <dbReference type="NCBI Taxonomy" id="47917"/>
    <lineage>
        <taxon>Bacteria</taxon>
        <taxon>Pseudomonadati</taxon>
        <taxon>Pseudomonadota</taxon>
        <taxon>Gammaproteobacteria</taxon>
        <taxon>Enterobacterales</taxon>
        <taxon>Yersiniaceae</taxon>
        <taxon>Serratia</taxon>
    </lineage>
</organism>
<dbReference type="Gene3D" id="3.40.30.60">
    <property type="entry name" value="FHIPEP family, domain 1"/>
    <property type="match status" value="1"/>
</dbReference>
<gene>
    <name evidence="1" type="primary">flhA_3</name>
    <name evidence="1" type="ORF">NCTC12965_08197</name>
</gene>
<accession>A0A4U9WK24</accession>
<reference evidence="1" key="1">
    <citation type="submission" date="2019-05" db="EMBL/GenBank/DDBJ databases">
        <authorList>
            <consortium name="Pathogen Informatics"/>
        </authorList>
    </citation>
    <scope>NUCLEOTIDE SEQUENCE [LARGE SCALE GENOMIC DNA]</scope>
    <source>
        <strain evidence="1">NCTC12965</strain>
    </source>
</reference>
<evidence type="ECO:0000313" key="1">
    <source>
        <dbReference type="EMBL" id="VTR59677.1"/>
    </source>
</evidence>
<dbReference type="EMBL" id="CABEEZ010000162">
    <property type="protein sequence ID" value="VTR59677.1"/>
    <property type="molecule type" value="Genomic_DNA"/>
</dbReference>
<dbReference type="InterPro" id="IPR042194">
    <property type="entry name" value="FHIPEP_1"/>
</dbReference>
<dbReference type="Pfam" id="PF00771">
    <property type="entry name" value="FHIPEP"/>
    <property type="match status" value="1"/>
</dbReference>
<name>A0A4U9WK24_SERFO</name>